<keyword evidence="9" id="KW-0406">Ion transport</keyword>
<feature type="domain" description="Polysaccharide export protein N-terminal" evidence="15">
    <location>
        <begin position="104"/>
        <end position="194"/>
    </location>
</feature>
<evidence type="ECO:0000256" key="1">
    <source>
        <dbReference type="ARBA" id="ARBA00004571"/>
    </source>
</evidence>
<name>A0A250L6V4_9BURK</name>
<dbReference type="GO" id="GO:0015159">
    <property type="term" value="F:polysaccharide transmembrane transporter activity"/>
    <property type="evidence" value="ECO:0007669"/>
    <property type="project" value="InterPro"/>
</dbReference>
<dbReference type="Pfam" id="PF02563">
    <property type="entry name" value="Poly_export"/>
    <property type="match status" value="1"/>
</dbReference>
<dbReference type="GO" id="GO:0046930">
    <property type="term" value="C:pore complex"/>
    <property type="evidence" value="ECO:0007669"/>
    <property type="project" value="UniProtKB-KW"/>
</dbReference>
<comment type="similarity">
    <text evidence="2">Belongs to the BexD/CtrA/VexA family.</text>
</comment>
<evidence type="ECO:0000256" key="7">
    <source>
        <dbReference type="ARBA" id="ARBA00022729"/>
    </source>
</evidence>
<gene>
    <name evidence="17" type="ORF">BCCH1_27380</name>
</gene>
<dbReference type="InterPro" id="IPR054765">
    <property type="entry name" value="SLBB_dom"/>
</dbReference>
<keyword evidence="13" id="KW-0998">Cell outer membrane</keyword>
<evidence type="ECO:0000313" key="17">
    <source>
        <dbReference type="EMBL" id="BBA40313.1"/>
    </source>
</evidence>
<proteinExistence type="inferred from homology"/>
<evidence type="ECO:0000256" key="5">
    <source>
        <dbReference type="ARBA" id="ARBA00022597"/>
    </source>
</evidence>
<reference evidence="17" key="2">
    <citation type="journal article" date="2017" name="Genome Announc.">
        <title>High-Quality Draft Genome Sequence of Burkholderia contaminans CH-1, a Gram-Negative Bacterium That Metabolizes 2-Azahypoxanthine, a Plant Growth-Regulating Compound.</title>
        <authorList>
            <person name="Choi J.-H."/>
            <person name="Sugiura H."/>
            <person name="Moriuchi R."/>
            <person name="Kawagishi H."/>
            <person name="Dohra H."/>
        </authorList>
    </citation>
    <scope>NUCLEOTIDE SEQUENCE</scope>
    <source>
        <strain evidence="17">CH-1</strain>
    </source>
</reference>
<evidence type="ECO:0000256" key="4">
    <source>
        <dbReference type="ARBA" id="ARBA00022452"/>
    </source>
</evidence>
<evidence type="ECO:0000256" key="10">
    <source>
        <dbReference type="ARBA" id="ARBA00023114"/>
    </source>
</evidence>
<evidence type="ECO:0000256" key="2">
    <source>
        <dbReference type="ARBA" id="ARBA00009450"/>
    </source>
</evidence>
<keyword evidence="8" id="KW-0625">Polysaccharide transport</keyword>
<evidence type="ECO:0000259" key="15">
    <source>
        <dbReference type="Pfam" id="PF02563"/>
    </source>
</evidence>
<dbReference type="Gene3D" id="3.30.1950.10">
    <property type="entry name" value="wza like domain"/>
    <property type="match status" value="1"/>
</dbReference>
<dbReference type="PANTHER" id="PTHR33619">
    <property type="entry name" value="POLYSACCHARIDE EXPORT PROTEIN GFCE-RELATED"/>
    <property type="match status" value="1"/>
</dbReference>
<keyword evidence="12" id="KW-0564">Palmitate</keyword>
<dbReference type="GO" id="GO:0009279">
    <property type="term" value="C:cell outer membrane"/>
    <property type="evidence" value="ECO:0007669"/>
    <property type="project" value="UniProtKB-SubCell"/>
</dbReference>
<protein>
    <submittedName>
        <fullName evidence="17">Capsular polysaccharide transporter</fullName>
    </submittedName>
</protein>
<dbReference type="AlphaFoldDB" id="A0A250L6V4"/>
<dbReference type="EMBL" id="AP018357">
    <property type="protein sequence ID" value="BBA40313.1"/>
    <property type="molecule type" value="Genomic_DNA"/>
</dbReference>
<evidence type="ECO:0000256" key="3">
    <source>
        <dbReference type="ARBA" id="ARBA00022448"/>
    </source>
</evidence>
<evidence type="ECO:0000256" key="12">
    <source>
        <dbReference type="ARBA" id="ARBA00023139"/>
    </source>
</evidence>
<evidence type="ECO:0000256" key="13">
    <source>
        <dbReference type="ARBA" id="ARBA00023237"/>
    </source>
</evidence>
<reference evidence="17" key="1">
    <citation type="journal article" date="2016" name="Biosci. Biotechnol. Biochem.">
        <title>Bioconversion of AHX to AOH by resting cells of Burkholderia contaminans CH-1.</title>
        <authorList>
            <person name="Choi J.H."/>
            <person name="Kikuchi A."/>
            <person name="Pumkaeo P."/>
            <person name="Hirai H."/>
            <person name="Tokuyama S."/>
            <person name="Kawagishi H."/>
        </authorList>
    </citation>
    <scope>NUCLEOTIDE SEQUENCE</scope>
    <source>
        <strain evidence="17">CH-1</strain>
    </source>
</reference>
<comment type="subcellular location">
    <subcellularLocation>
        <location evidence="1">Cell outer membrane</location>
        <topology evidence="1">Multi-pass membrane protein</topology>
    </subcellularLocation>
</comment>
<dbReference type="Pfam" id="PF22461">
    <property type="entry name" value="SLBB_2"/>
    <property type="match status" value="2"/>
</dbReference>
<keyword evidence="10" id="KW-0626">Porin</keyword>
<dbReference type="Gene3D" id="3.10.560.10">
    <property type="entry name" value="Outer membrane lipoprotein wza domain like"/>
    <property type="match status" value="2"/>
</dbReference>
<evidence type="ECO:0000256" key="11">
    <source>
        <dbReference type="ARBA" id="ARBA00023136"/>
    </source>
</evidence>
<organism evidence="17">
    <name type="scientific">Burkholderia contaminans</name>
    <dbReference type="NCBI Taxonomy" id="488447"/>
    <lineage>
        <taxon>Bacteria</taxon>
        <taxon>Pseudomonadati</taxon>
        <taxon>Pseudomonadota</taxon>
        <taxon>Betaproteobacteria</taxon>
        <taxon>Burkholderiales</taxon>
        <taxon>Burkholderiaceae</taxon>
        <taxon>Burkholderia</taxon>
        <taxon>Burkholderia cepacia complex</taxon>
    </lineage>
</organism>
<keyword evidence="14" id="KW-0449">Lipoprotein</keyword>
<accession>A0A250L6V4</accession>
<keyword evidence="6" id="KW-0812">Transmembrane</keyword>
<keyword evidence="7" id="KW-0732">Signal</keyword>
<evidence type="ECO:0000256" key="14">
    <source>
        <dbReference type="ARBA" id="ARBA00023288"/>
    </source>
</evidence>
<evidence type="ECO:0000256" key="8">
    <source>
        <dbReference type="ARBA" id="ARBA00023047"/>
    </source>
</evidence>
<keyword evidence="4" id="KW-1134">Transmembrane beta strand</keyword>
<dbReference type="GO" id="GO:0015288">
    <property type="term" value="F:porin activity"/>
    <property type="evidence" value="ECO:0007669"/>
    <property type="project" value="UniProtKB-KW"/>
</dbReference>
<keyword evidence="11" id="KW-0472">Membrane</keyword>
<keyword evidence="5" id="KW-0762">Sugar transport</keyword>
<dbReference type="InterPro" id="IPR003715">
    <property type="entry name" value="Poly_export_N"/>
</dbReference>
<sequence>MKFSLSRSFGGRHPRAAAVAPSPAPGIVRGCAGVLFCAVLSGCAFAPGMQMPTQASLPVSGGDAHTPGTVLPVSIAEINATLIRQLRADARSAATNQAAALVGPATAYTLGAGDVLQVTVWDHPELALAQGQQPQTNTRPSDPPQGFVIDDAGNVQMPYAGNVPVAGLTVDGARQAISAALARYFVAPKVTVRVASFRAKQIHVDGEVRTPGTVPVNDVPLTLYEAVGRAGGFTAAADQSRLELVRGGASYPIDLPDMLARGVNPSSLVLRNGDLLRVVPREENGVYVMGEVSRPITALPLRTGRLTLSDALSQAGSFNSASADAAQLYVIRGATSDAPRVFHLDARSPVAMVLANQFDLQPKDVVYVDSNSLVRASRVLNLLLPAINAGLTGAIVTK</sequence>
<evidence type="ECO:0000256" key="6">
    <source>
        <dbReference type="ARBA" id="ARBA00022692"/>
    </source>
</evidence>
<evidence type="ECO:0000256" key="9">
    <source>
        <dbReference type="ARBA" id="ARBA00023065"/>
    </source>
</evidence>
<feature type="domain" description="SLBB" evidence="16">
    <location>
        <begin position="286"/>
        <end position="368"/>
    </location>
</feature>
<evidence type="ECO:0000259" key="16">
    <source>
        <dbReference type="Pfam" id="PF22461"/>
    </source>
</evidence>
<dbReference type="InterPro" id="IPR049712">
    <property type="entry name" value="Poly_export"/>
</dbReference>
<dbReference type="GO" id="GO:0006811">
    <property type="term" value="P:monoatomic ion transport"/>
    <property type="evidence" value="ECO:0007669"/>
    <property type="project" value="UniProtKB-KW"/>
</dbReference>
<feature type="domain" description="SLBB" evidence="16">
    <location>
        <begin position="200"/>
        <end position="278"/>
    </location>
</feature>
<dbReference type="PANTHER" id="PTHR33619:SF3">
    <property type="entry name" value="POLYSACCHARIDE EXPORT PROTEIN GFCE-RELATED"/>
    <property type="match status" value="1"/>
</dbReference>
<keyword evidence="3" id="KW-0813">Transport</keyword>